<dbReference type="Proteomes" id="UP000887574">
    <property type="component" value="Unplaced"/>
</dbReference>
<evidence type="ECO:0000313" key="4">
    <source>
        <dbReference type="Proteomes" id="UP000887574"/>
    </source>
</evidence>
<dbReference type="PANTHER" id="PTHR46292:SF1">
    <property type="entry name" value="COILED-COIL DOMAIN-CONTAINING PROTEIN 102A"/>
    <property type="match status" value="1"/>
</dbReference>
<reference evidence="5" key="1">
    <citation type="submission" date="2022-11" db="UniProtKB">
        <authorList>
            <consortium name="WormBaseParasite"/>
        </authorList>
    </citation>
    <scope>IDENTIFICATION</scope>
</reference>
<feature type="region of interest" description="Disordered" evidence="3">
    <location>
        <begin position="278"/>
        <end position="301"/>
    </location>
</feature>
<dbReference type="AlphaFoldDB" id="A0A915DF48"/>
<keyword evidence="4" id="KW-1185">Reference proteome</keyword>
<organism evidence="4 5">
    <name type="scientific">Ditylenchus dipsaci</name>
    <dbReference type="NCBI Taxonomy" id="166011"/>
    <lineage>
        <taxon>Eukaryota</taxon>
        <taxon>Metazoa</taxon>
        <taxon>Ecdysozoa</taxon>
        <taxon>Nematoda</taxon>
        <taxon>Chromadorea</taxon>
        <taxon>Rhabditida</taxon>
        <taxon>Tylenchina</taxon>
        <taxon>Tylenchomorpha</taxon>
        <taxon>Sphaerularioidea</taxon>
        <taxon>Anguinidae</taxon>
        <taxon>Anguininae</taxon>
        <taxon>Ditylenchus</taxon>
    </lineage>
</organism>
<feature type="region of interest" description="Disordered" evidence="3">
    <location>
        <begin position="98"/>
        <end position="118"/>
    </location>
</feature>
<evidence type="ECO:0000256" key="2">
    <source>
        <dbReference type="SAM" id="Coils"/>
    </source>
</evidence>
<evidence type="ECO:0000256" key="1">
    <source>
        <dbReference type="ARBA" id="ARBA00023054"/>
    </source>
</evidence>
<keyword evidence="1 2" id="KW-0175">Coiled coil</keyword>
<feature type="compositionally biased region" description="Polar residues" evidence="3">
    <location>
        <begin position="98"/>
        <end position="110"/>
    </location>
</feature>
<evidence type="ECO:0000313" key="5">
    <source>
        <dbReference type="WBParaSite" id="jg18782"/>
    </source>
</evidence>
<dbReference type="PANTHER" id="PTHR46292">
    <property type="entry name" value="COILED-COIL DOMAIN-CONTAINING PROTEIN 102A"/>
    <property type="match status" value="1"/>
</dbReference>
<name>A0A915DF48_9BILA</name>
<sequence length="320" mass="36685">MSASPFSVSSQPLTTMSRNISIAANNLTTTSLQHRFDEEEEGDRDGDEDEQDIASHFLNQYREIPDELAHHLIHNRCHQIGHLNLANTINLAAASANVSRSNLPTDTENASSRGSSNSQSIDWDLCEMVRIQELNENRQRASQMENTMRWWSQCTASWREKWNNVRNERNRARDDANRLRLALQEAREEIERLHLAREQSDSEARTLARRCRRQLNSLDAYTATKIILPNMIAQAVNSPSQKKDMVCQTPSEWVAIKRSTASLTKLAHHINAITENTDKLSEQTTQHIKDTDHSPPKPQRIEISYSNSFYPKIQRRNSST</sequence>
<dbReference type="WBParaSite" id="jg18782">
    <property type="protein sequence ID" value="jg18782"/>
    <property type="gene ID" value="jg18782"/>
</dbReference>
<feature type="compositionally biased region" description="Basic and acidic residues" evidence="3">
    <location>
        <begin position="278"/>
        <end position="295"/>
    </location>
</feature>
<evidence type="ECO:0000256" key="3">
    <source>
        <dbReference type="SAM" id="MobiDB-lite"/>
    </source>
</evidence>
<protein>
    <submittedName>
        <fullName evidence="5">Coiled-coil domain-containing protein 102A</fullName>
    </submittedName>
</protein>
<feature type="coiled-coil region" evidence="2">
    <location>
        <begin position="169"/>
        <end position="203"/>
    </location>
</feature>
<proteinExistence type="predicted"/>
<accession>A0A915DF48</accession>